<proteinExistence type="predicted"/>
<dbReference type="AlphaFoldDB" id="A0A9W8MBA1"/>
<feature type="non-terminal residue" evidence="2">
    <location>
        <position position="814"/>
    </location>
</feature>
<comment type="caution">
    <text evidence="2">The sequence shown here is derived from an EMBL/GenBank/DDBJ whole genome shotgun (WGS) entry which is preliminary data.</text>
</comment>
<reference evidence="2" key="1">
    <citation type="submission" date="2022-06" db="EMBL/GenBank/DDBJ databases">
        <title>Genome Sequence of Candolleomyces eurysporus.</title>
        <authorList>
            <person name="Buettner E."/>
        </authorList>
    </citation>
    <scope>NUCLEOTIDE SEQUENCE</scope>
    <source>
        <strain evidence="2">VTCC 930004</strain>
    </source>
</reference>
<name>A0A9W8MBA1_9AGAR</name>
<dbReference type="EMBL" id="JANBPK010001246">
    <property type="protein sequence ID" value="KAJ2924111.1"/>
    <property type="molecule type" value="Genomic_DNA"/>
</dbReference>
<evidence type="ECO:0000313" key="2">
    <source>
        <dbReference type="EMBL" id="KAJ2924111.1"/>
    </source>
</evidence>
<protein>
    <submittedName>
        <fullName evidence="2">Uncharacterized protein</fullName>
    </submittedName>
</protein>
<feature type="compositionally biased region" description="Basic and acidic residues" evidence="1">
    <location>
        <begin position="101"/>
        <end position="114"/>
    </location>
</feature>
<organism evidence="2 3">
    <name type="scientific">Candolleomyces eurysporus</name>
    <dbReference type="NCBI Taxonomy" id="2828524"/>
    <lineage>
        <taxon>Eukaryota</taxon>
        <taxon>Fungi</taxon>
        <taxon>Dikarya</taxon>
        <taxon>Basidiomycota</taxon>
        <taxon>Agaricomycotina</taxon>
        <taxon>Agaricomycetes</taxon>
        <taxon>Agaricomycetidae</taxon>
        <taxon>Agaricales</taxon>
        <taxon>Agaricineae</taxon>
        <taxon>Psathyrellaceae</taxon>
        <taxon>Candolleomyces</taxon>
    </lineage>
</organism>
<dbReference type="OrthoDB" id="6613063at2759"/>
<evidence type="ECO:0000313" key="3">
    <source>
        <dbReference type="Proteomes" id="UP001140091"/>
    </source>
</evidence>
<dbReference type="Proteomes" id="UP001140091">
    <property type="component" value="Unassembled WGS sequence"/>
</dbReference>
<dbReference type="PANTHER" id="PTHR46579:SF1">
    <property type="entry name" value="F5_8 TYPE C DOMAIN-CONTAINING PROTEIN"/>
    <property type="match status" value="1"/>
</dbReference>
<feature type="compositionally biased region" description="Acidic residues" evidence="1">
    <location>
        <begin position="151"/>
        <end position="183"/>
    </location>
</feature>
<feature type="region of interest" description="Disordered" evidence="1">
    <location>
        <begin position="52"/>
        <end position="122"/>
    </location>
</feature>
<gene>
    <name evidence="2" type="ORF">H1R20_g12985</name>
</gene>
<feature type="region of interest" description="Disordered" evidence="1">
    <location>
        <begin position="142"/>
        <end position="183"/>
    </location>
</feature>
<accession>A0A9W8MBA1</accession>
<sequence length="814" mass="92555">MPKQTSNPSTKRLCACNCGSYVTRKTEANHLSGKHTPARVKLARAEHAIKQAAKAAKSAKRKANALLQEGRRLAQSTIRRSQSTQPASSPPPLPPAIFGSPERDFHNSDARMDSPEPPEPAPAVLQTVKAAQAVEQAFQRWTDNHRHTVVESDDEHPPEEGDSDMETCSSDEDSDFDDLSDDGTESVQDLEAMIDELAQEITEEELEVLRMIELKLEDNLTDRSFDKLAWVFQQKGLPSFKVARKRVEFLAKVKAQRYDCCINVCICYTGPHETKTECPFCKEPRLKSDGKPQKTFTYIPLIPRLAALFQDPKMIDLMSYRHNYKPRNNIIQDIFDGSVYSELKGKNVTIGGVDMGHKFFDGANDIALGLATDGFAPFKRPTFKDLDHGDHDYHVPKTVWDAIGEATKASKATIPAAYGAAPPDPTEERSQMTADNWSFWIQYLGPIFLERAFTNQSFYRHFVDLVKLMNLCLQFEITKDDIQRIREGFQAWVTEYERLYYQHNLDRVSACPVTIHALLHIADGIEAMGPVWAYWAFPIERFCGKLGRTIKSRRNPYKNLDNRLLLLVQMTQLKNTYHLEDQLRLGPPKQEFGKNEVPIPNPLYSSYRLVYPRRKEPQISPGAMSKILAALATRYSPPFGNPLQVSTVRKHVINAPIEIWGKLRRLEGGDLMHASQVVSARADDRRDASYVRYDLWVDKHAHSKKRRPVFVYKHFYGQLQYLYRIQVPAVPEFGLSEPEVVVLGSVKRCRITRSHGELDIHFYKDDAETDYVDIAAIQCLVGRVSWRNKWAIFDRSGMLGRAEPEASEAEQTVG</sequence>
<keyword evidence="3" id="KW-1185">Reference proteome</keyword>
<dbReference type="PANTHER" id="PTHR46579">
    <property type="entry name" value="F5/8 TYPE C DOMAIN-CONTAINING PROTEIN-RELATED"/>
    <property type="match status" value="1"/>
</dbReference>
<evidence type="ECO:0000256" key="1">
    <source>
        <dbReference type="SAM" id="MobiDB-lite"/>
    </source>
</evidence>